<keyword evidence="4" id="KW-1185">Reference proteome</keyword>
<evidence type="ECO:0000259" key="2">
    <source>
        <dbReference type="PROSITE" id="PS50168"/>
    </source>
</evidence>
<feature type="domain" description="DED" evidence="2">
    <location>
        <begin position="3"/>
        <end position="81"/>
    </location>
</feature>
<protein>
    <recommendedName>
        <fullName evidence="5">FAS-associated death domain protein</fullName>
    </recommendedName>
</protein>
<dbReference type="GO" id="GO:0043065">
    <property type="term" value="P:positive regulation of apoptotic process"/>
    <property type="evidence" value="ECO:0007669"/>
    <property type="project" value="Ensembl"/>
</dbReference>
<evidence type="ECO:0000313" key="3">
    <source>
        <dbReference type="Ensembl" id="ENSPNAP00000023242.1"/>
    </source>
</evidence>
<dbReference type="GO" id="GO:0097191">
    <property type="term" value="P:extrinsic apoptotic signaling pathway"/>
    <property type="evidence" value="ECO:0007669"/>
    <property type="project" value="TreeGrafter"/>
</dbReference>
<proteinExistence type="predicted"/>
<dbReference type="Proteomes" id="UP001501920">
    <property type="component" value="Chromosome 15"/>
</dbReference>
<dbReference type="SUPFAM" id="SSF47986">
    <property type="entry name" value="DEATH domain"/>
    <property type="match status" value="1"/>
</dbReference>
<dbReference type="STRING" id="42514.ENSPNAP00000023242"/>
<dbReference type="Pfam" id="PF00531">
    <property type="entry name" value="Death"/>
    <property type="match status" value="1"/>
</dbReference>
<sequence length="190" mass="21774">MERFKFTLLEISNKLSSDNLVSLKFLCADKIGKKKTEEVENGLQLFDYLIQREIIGRDNTEHLRELLDKIGRQDLLGLIDTYEGQADPAELPDKAELEKINIATNVIVDNLGKKWKEFGRKLPLSDAKLDGIEEKHPRNLEEKVREVIKEWKKMRKGQAKVDELIKALRACSQNFTADVVEKALQKASTP</sequence>
<name>A0A3B4DFQ7_PYGNA</name>
<dbReference type="OMA" id="CKMNLVA"/>
<dbReference type="OrthoDB" id="100767at2759"/>
<dbReference type="Gene3D" id="1.10.533.10">
    <property type="entry name" value="Death Domain, Fas"/>
    <property type="match status" value="2"/>
</dbReference>
<dbReference type="CTD" id="8772"/>
<dbReference type="InterPro" id="IPR000488">
    <property type="entry name" value="Death_dom"/>
</dbReference>
<organism evidence="3 4">
    <name type="scientific">Pygocentrus nattereri</name>
    <name type="common">Red-bellied piranha</name>
    <dbReference type="NCBI Taxonomy" id="42514"/>
    <lineage>
        <taxon>Eukaryota</taxon>
        <taxon>Metazoa</taxon>
        <taxon>Chordata</taxon>
        <taxon>Craniata</taxon>
        <taxon>Vertebrata</taxon>
        <taxon>Euteleostomi</taxon>
        <taxon>Actinopterygii</taxon>
        <taxon>Neopterygii</taxon>
        <taxon>Teleostei</taxon>
        <taxon>Ostariophysi</taxon>
        <taxon>Characiformes</taxon>
        <taxon>Characoidei</taxon>
        <taxon>Pygocentrus</taxon>
    </lineage>
</organism>
<dbReference type="GO" id="GO:0005123">
    <property type="term" value="F:death receptor binding"/>
    <property type="evidence" value="ECO:0007669"/>
    <property type="project" value="TreeGrafter"/>
</dbReference>
<gene>
    <name evidence="3" type="primary">FADD</name>
</gene>
<dbReference type="GO" id="GO:0031265">
    <property type="term" value="C:CD95 death-inducing signaling complex"/>
    <property type="evidence" value="ECO:0007669"/>
    <property type="project" value="TreeGrafter"/>
</dbReference>
<dbReference type="GO" id="GO:0089720">
    <property type="term" value="F:caspase binding"/>
    <property type="evidence" value="ECO:0007669"/>
    <property type="project" value="TreeGrafter"/>
</dbReference>
<dbReference type="GO" id="GO:0045089">
    <property type="term" value="P:positive regulation of innate immune response"/>
    <property type="evidence" value="ECO:0007669"/>
    <property type="project" value="TreeGrafter"/>
</dbReference>
<evidence type="ECO:0000313" key="4">
    <source>
        <dbReference type="Proteomes" id="UP001501920"/>
    </source>
</evidence>
<dbReference type="Pfam" id="PF01335">
    <property type="entry name" value="DED"/>
    <property type="match status" value="1"/>
</dbReference>
<dbReference type="SMART" id="SM00005">
    <property type="entry name" value="DEATH"/>
    <property type="match status" value="1"/>
</dbReference>
<reference evidence="3" key="2">
    <citation type="submission" date="2025-08" db="UniProtKB">
        <authorList>
            <consortium name="Ensembl"/>
        </authorList>
    </citation>
    <scope>IDENTIFICATION</scope>
</reference>
<dbReference type="InterPro" id="IPR016729">
    <property type="entry name" value="FADD"/>
</dbReference>
<dbReference type="PROSITE" id="PS50168">
    <property type="entry name" value="DED"/>
    <property type="match status" value="1"/>
</dbReference>
<dbReference type="InterPro" id="IPR001875">
    <property type="entry name" value="DED_dom"/>
</dbReference>
<dbReference type="InterPro" id="IPR011029">
    <property type="entry name" value="DEATH-like_dom_sf"/>
</dbReference>
<feature type="domain" description="Death" evidence="1">
    <location>
        <begin position="100"/>
        <end position="184"/>
    </location>
</feature>
<dbReference type="PROSITE" id="PS50017">
    <property type="entry name" value="DEATH_DOMAIN"/>
    <property type="match status" value="1"/>
</dbReference>
<evidence type="ECO:0000259" key="1">
    <source>
        <dbReference type="PROSITE" id="PS50017"/>
    </source>
</evidence>
<dbReference type="FunFam" id="1.10.533.10:FF:000059">
    <property type="entry name" value="Fas-associated via death domain"/>
    <property type="match status" value="1"/>
</dbReference>
<evidence type="ECO:0008006" key="5">
    <source>
        <dbReference type="Google" id="ProtNLM"/>
    </source>
</evidence>
<dbReference type="PANTHER" id="PTHR15077">
    <property type="entry name" value="FAS-ASSOCIATING DEATH DOMAIN-CONTAINING PROTEIN FADD"/>
    <property type="match status" value="1"/>
</dbReference>
<dbReference type="GeneTree" id="ENSGT00390000002105"/>
<dbReference type="GeneID" id="108412578"/>
<dbReference type="Ensembl" id="ENSPNAT00000013179.2">
    <property type="protein sequence ID" value="ENSPNAP00000023242.1"/>
    <property type="gene ID" value="ENSPNAG00000007769.2"/>
</dbReference>
<dbReference type="RefSeq" id="XP_017540144.1">
    <property type="nucleotide sequence ID" value="XM_017684655.1"/>
</dbReference>
<accession>A0A3B4DFQ7</accession>
<reference evidence="3 4" key="1">
    <citation type="submission" date="2020-10" db="EMBL/GenBank/DDBJ databases">
        <title>Pygocentrus nattereri (red-bellied piranha) genome, fPygNat1, primary haplotype.</title>
        <authorList>
            <person name="Myers G."/>
            <person name="Meyer A."/>
            <person name="Karagic N."/>
            <person name="Pippel M."/>
            <person name="Winkler S."/>
            <person name="Tracey A."/>
            <person name="Wood J."/>
            <person name="Formenti G."/>
            <person name="Howe K."/>
            <person name="Fedrigo O."/>
            <person name="Jarvis E.D."/>
        </authorList>
    </citation>
    <scope>NUCLEOTIDE SEQUENCE [LARGE SCALE GENOMIC DNA]</scope>
</reference>
<dbReference type="AlphaFoldDB" id="A0A3B4DFQ7"/>
<dbReference type="PANTHER" id="PTHR15077:SF10">
    <property type="entry name" value="FAS-ASSOCIATED DEATH DOMAIN PROTEIN"/>
    <property type="match status" value="1"/>
</dbReference>
<reference evidence="3" key="3">
    <citation type="submission" date="2025-09" db="UniProtKB">
        <authorList>
            <consortium name="Ensembl"/>
        </authorList>
    </citation>
    <scope>IDENTIFICATION</scope>
</reference>
<dbReference type="CDD" id="cd08336">
    <property type="entry name" value="DED_FADD"/>
    <property type="match status" value="1"/>
</dbReference>
<dbReference type="SMART" id="SM00031">
    <property type="entry name" value="DED"/>
    <property type="match status" value="1"/>
</dbReference>